<evidence type="ECO:0000313" key="1">
    <source>
        <dbReference type="EMBL" id="KLU81671.1"/>
    </source>
</evidence>
<gene>
    <name evidence="1" type="ORF">MAPG_00756</name>
</gene>
<reference evidence="1" key="3">
    <citation type="submission" date="2011-03" db="EMBL/GenBank/DDBJ databases">
        <title>Annotation of Magnaporthe poae ATCC 64411.</title>
        <authorList>
            <person name="Ma L.-J."/>
            <person name="Dead R."/>
            <person name="Young S.K."/>
            <person name="Zeng Q."/>
            <person name="Gargeya S."/>
            <person name="Fitzgerald M."/>
            <person name="Haas B."/>
            <person name="Abouelleil A."/>
            <person name="Alvarado L."/>
            <person name="Arachchi H.M."/>
            <person name="Berlin A."/>
            <person name="Brown A."/>
            <person name="Chapman S.B."/>
            <person name="Chen Z."/>
            <person name="Dunbar C."/>
            <person name="Freedman E."/>
            <person name="Gearin G."/>
            <person name="Gellesch M."/>
            <person name="Goldberg J."/>
            <person name="Griggs A."/>
            <person name="Gujja S."/>
            <person name="Heiman D."/>
            <person name="Howarth C."/>
            <person name="Larson L."/>
            <person name="Lui A."/>
            <person name="MacDonald P.J.P."/>
            <person name="Mehta T."/>
            <person name="Montmayeur A."/>
            <person name="Murphy C."/>
            <person name="Neiman D."/>
            <person name="Pearson M."/>
            <person name="Priest M."/>
            <person name="Roberts A."/>
            <person name="Saif S."/>
            <person name="Shea T."/>
            <person name="Shenoy N."/>
            <person name="Sisk P."/>
            <person name="Stolte C."/>
            <person name="Sykes S."/>
            <person name="Yandava C."/>
            <person name="Wortman J."/>
            <person name="Nusbaum C."/>
            <person name="Birren B."/>
        </authorList>
    </citation>
    <scope>NUCLEOTIDE SEQUENCE</scope>
    <source>
        <strain evidence="1">ATCC 64411</strain>
    </source>
</reference>
<organism evidence="2 3">
    <name type="scientific">Magnaporthiopsis poae (strain ATCC 64411 / 73-15)</name>
    <name type="common">Kentucky bluegrass fungus</name>
    <name type="synonym">Magnaporthe poae</name>
    <dbReference type="NCBI Taxonomy" id="644358"/>
    <lineage>
        <taxon>Eukaryota</taxon>
        <taxon>Fungi</taxon>
        <taxon>Dikarya</taxon>
        <taxon>Ascomycota</taxon>
        <taxon>Pezizomycotina</taxon>
        <taxon>Sordariomycetes</taxon>
        <taxon>Sordariomycetidae</taxon>
        <taxon>Magnaporthales</taxon>
        <taxon>Magnaporthaceae</taxon>
        <taxon>Magnaporthiopsis</taxon>
    </lineage>
</organism>
<reference evidence="3" key="2">
    <citation type="submission" date="2010-05" db="EMBL/GenBank/DDBJ databases">
        <title>The genome sequence of Magnaporthe poae strain ATCC 64411.</title>
        <authorList>
            <person name="Ma L.-J."/>
            <person name="Dead R."/>
            <person name="Young S."/>
            <person name="Zeng Q."/>
            <person name="Koehrsen M."/>
            <person name="Alvarado L."/>
            <person name="Berlin A."/>
            <person name="Chapman S.B."/>
            <person name="Chen Z."/>
            <person name="Freedman E."/>
            <person name="Gellesch M."/>
            <person name="Goldberg J."/>
            <person name="Griggs A."/>
            <person name="Gujja S."/>
            <person name="Heilman E.R."/>
            <person name="Heiman D."/>
            <person name="Hepburn T."/>
            <person name="Howarth C."/>
            <person name="Jen D."/>
            <person name="Larson L."/>
            <person name="Mehta T."/>
            <person name="Neiman D."/>
            <person name="Pearson M."/>
            <person name="Roberts A."/>
            <person name="Saif S."/>
            <person name="Shea T."/>
            <person name="Shenoy N."/>
            <person name="Sisk P."/>
            <person name="Stolte C."/>
            <person name="Sykes S."/>
            <person name="Walk T."/>
            <person name="White J."/>
            <person name="Yandava C."/>
            <person name="Haas B."/>
            <person name="Nusbaum C."/>
            <person name="Birren B."/>
        </authorList>
    </citation>
    <scope>NUCLEOTIDE SEQUENCE [LARGE SCALE GENOMIC DNA]</scope>
    <source>
        <strain evidence="3">ATCC 64411 / 73-15</strain>
    </source>
</reference>
<sequence>MLRNMHCATIDGTHKSRICVSLIRHDPRGNLKHWETAQTQKHGFTETPGTVIKDQQKTTFDVSVRRFQDSVSERNTKSQVVFRDPIVLIYGIFNRIARRHTIRKEVMIDMPATFGMIGWHLWKQDYL</sequence>
<dbReference type="VEuPathDB" id="FungiDB:MAPG_00756"/>
<name>A0A0C4DLV8_MAGP6</name>
<proteinExistence type="predicted"/>
<dbReference type="EMBL" id="ADBL01000175">
    <property type="status" value="NOT_ANNOTATED_CDS"/>
    <property type="molecule type" value="Genomic_DNA"/>
</dbReference>
<reference evidence="1" key="1">
    <citation type="submission" date="2010-05" db="EMBL/GenBank/DDBJ databases">
        <title>The Genome Sequence of Magnaporthe poae strain ATCC 64411.</title>
        <authorList>
            <consortium name="The Broad Institute Genome Sequencing Platform"/>
            <consortium name="Broad Institute Genome Sequencing Center for Infectious Disease"/>
            <person name="Ma L.-J."/>
            <person name="Dead R."/>
            <person name="Young S."/>
            <person name="Zeng Q."/>
            <person name="Koehrsen M."/>
            <person name="Alvarado L."/>
            <person name="Berlin A."/>
            <person name="Chapman S.B."/>
            <person name="Chen Z."/>
            <person name="Freedman E."/>
            <person name="Gellesch M."/>
            <person name="Goldberg J."/>
            <person name="Griggs A."/>
            <person name="Gujja S."/>
            <person name="Heilman E.R."/>
            <person name="Heiman D."/>
            <person name="Hepburn T."/>
            <person name="Howarth C."/>
            <person name="Jen D."/>
            <person name="Larson L."/>
            <person name="Mehta T."/>
            <person name="Neiman D."/>
            <person name="Pearson M."/>
            <person name="Roberts A."/>
            <person name="Saif S."/>
            <person name="Shea T."/>
            <person name="Shenoy N."/>
            <person name="Sisk P."/>
            <person name="Stolte C."/>
            <person name="Sykes S."/>
            <person name="Walk T."/>
            <person name="White J."/>
            <person name="Yandava C."/>
            <person name="Haas B."/>
            <person name="Nusbaum C."/>
            <person name="Birren B."/>
        </authorList>
    </citation>
    <scope>NUCLEOTIDE SEQUENCE</scope>
    <source>
        <strain evidence="1">ATCC 64411</strain>
    </source>
</reference>
<evidence type="ECO:0000313" key="3">
    <source>
        <dbReference type="Proteomes" id="UP000011715"/>
    </source>
</evidence>
<protein>
    <submittedName>
        <fullName evidence="1 2">Uncharacterized protein</fullName>
    </submittedName>
</protein>
<dbReference type="AlphaFoldDB" id="A0A0C4DLV8"/>
<dbReference type="EMBL" id="GL876966">
    <property type="protein sequence ID" value="KLU81671.1"/>
    <property type="molecule type" value="Genomic_DNA"/>
</dbReference>
<keyword evidence="3" id="KW-1185">Reference proteome</keyword>
<dbReference type="EnsemblFungi" id="MAPG_00756T0">
    <property type="protein sequence ID" value="MAPG_00756T0"/>
    <property type="gene ID" value="MAPG_00756"/>
</dbReference>
<accession>A0A0C4DLV8</accession>
<evidence type="ECO:0000313" key="2">
    <source>
        <dbReference type="EnsemblFungi" id="MAPG_00756T0"/>
    </source>
</evidence>
<reference evidence="2" key="5">
    <citation type="submission" date="2015-06" db="UniProtKB">
        <authorList>
            <consortium name="EnsemblFungi"/>
        </authorList>
    </citation>
    <scope>IDENTIFICATION</scope>
    <source>
        <strain evidence="2">ATCC 64411</strain>
    </source>
</reference>
<reference evidence="2" key="4">
    <citation type="journal article" date="2015" name="G3 (Bethesda)">
        <title>Genome sequences of three phytopathogenic species of the Magnaporthaceae family of fungi.</title>
        <authorList>
            <person name="Okagaki L.H."/>
            <person name="Nunes C.C."/>
            <person name="Sailsbery J."/>
            <person name="Clay B."/>
            <person name="Brown D."/>
            <person name="John T."/>
            <person name="Oh Y."/>
            <person name="Young N."/>
            <person name="Fitzgerald M."/>
            <person name="Haas B.J."/>
            <person name="Zeng Q."/>
            <person name="Young S."/>
            <person name="Adiconis X."/>
            <person name="Fan L."/>
            <person name="Levin J.Z."/>
            <person name="Mitchell T.K."/>
            <person name="Okubara P.A."/>
            <person name="Farman M.L."/>
            <person name="Kohn L.M."/>
            <person name="Birren B."/>
            <person name="Ma L.-J."/>
            <person name="Dean R.A."/>
        </authorList>
    </citation>
    <scope>NUCLEOTIDE SEQUENCE</scope>
    <source>
        <strain evidence="2">ATCC 64411 / 73-15</strain>
    </source>
</reference>
<dbReference type="Proteomes" id="UP000011715">
    <property type="component" value="Unassembled WGS sequence"/>
</dbReference>